<dbReference type="InterPro" id="IPR050482">
    <property type="entry name" value="Sensor_HK_TwoCompSys"/>
</dbReference>
<sequence>MAESTPTAGAWQRQRPSPAALGRDAAVAAVLVVATVGSAFVYASITSFTPPAWWVSALWAVVIAAPLAFRRRLPAVVALVVAAAFVAGQLLFVPEVLFSNICLFVALYSLGAWGVNRTVAKLVRLAIIVGMFLWLFSTLVVNASSPGLGELGAGHGALDPYIALASIQVLQNLLYFAAAYYFGNSAWSSARARELLEERTRELQAERERSQRQAVVLERIRIARELHDVVAHHVSVMGVQAGAARRVLAKVDSDSDGELLDKAVTAVAAIEENARVAVNDLHHLLGALRQSAPPLTLDDASSLGVPQLEALIDETRLLGTEVDFWVVGTPGALSPATSLNVYRIAQEALTNARKHAGPAARVDARLRYLDGAVEIEVSDNGRGGGSRPGANPDVEPGGLGQLGMRERVDAAGGVLEAGPRARGGYVVRARFPVTPARVPQ</sequence>
<feature type="transmembrane region" description="Helical" evidence="11">
    <location>
        <begin position="51"/>
        <end position="69"/>
    </location>
</feature>
<dbReference type="GO" id="GO:0046983">
    <property type="term" value="F:protein dimerization activity"/>
    <property type="evidence" value="ECO:0007669"/>
    <property type="project" value="InterPro"/>
</dbReference>
<dbReference type="InterPro" id="IPR055558">
    <property type="entry name" value="DUF7134"/>
</dbReference>
<dbReference type="RefSeq" id="WP_116419420.1">
    <property type="nucleotide sequence ID" value="NZ_NBXC01000025.1"/>
</dbReference>
<dbReference type="GO" id="GO:0016020">
    <property type="term" value="C:membrane"/>
    <property type="evidence" value="ECO:0007669"/>
    <property type="project" value="InterPro"/>
</dbReference>
<dbReference type="SUPFAM" id="SSF55874">
    <property type="entry name" value="ATPase domain of HSP90 chaperone/DNA topoisomerase II/histidine kinase"/>
    <property type="match status" value="1"/>
</dbReference>
<feature type="domain" description="Histidine kinase/HSP90-like ATPase" evidence="12">
    <location>
        <begin position="340"/>
        <end position="434"/>
    </location>
</feature>
<evidence type="ECO:0000256" key="10">
    <source>
        <dbReference type="SAM" id="MobiDB-lite"/>
    </source>
</evidence>
<evidence type="ECO:0000313" key="15">
    <source>
        <dbReference type="EMBL" id="RFA25660.1"/>
    </source>
</evidence>
<dbReference type="InterPro" id="IPR036890">
    <property type="entry name" value="HATPase_C_sf"/>
</dbReference>
<evidence type="ECO:0000259" key="13">
    <source>
        <dbReference type="Pfam" id="PF07730"/>
    </source>
</evidence>
<dbReference type="EMBL" id="NBXE01000030">
    <property type="protein sequence ID" value="RFA25660.1"/>
    <property type="molecule type" value="Genomic_DNA"/>
</dbReference>
<keyword evidence="8" id="KW-0902">Two-component regulatory system</keyword>
<dbReference type="GO" id="GO:0000155">
    <property type="term" value="F:phosphorelay sensor kinase activity"/>
    <property type="evidence" value="ECO:0007669"/>
    <property type="project" value="InterPro"/>
</dbReference>
<dbReference type="Gene3D" id="1.20.5.1930">
    <property type="match status" value="1"/>
</dbReference>
<feature type="transmembrane region" description="Helical" evidence="11">
    <location>
        <begin position="161"/>
        <end position="183"/>
    </location>
</feature>
<feature type="transmembrane region" description="Helical" evidence="11">
    <location>
        <begin position="76"/>
        <end position="92"/>
    </location>
</feature>
<keyword evidence="9" id="KW-0175">Coiled coil</keyword>
<evidence type="ECO:0000256" key="7">
    <source>
        <dbReference type="ARBA" id="ARBA00022840"/>
    </source>
</evidence>
<keyword evidence="11" id="KW-0812">Transmembrane</keyword>
<dbReference type="OrthoDB" id="227596at2"/>
<keyword evidence="4" id="KW-0808">Transferase</keyword>
<reference evidence="15 16" key="1">
    <citation type="submission" date="2017-04" db="EMBL/GenBank/DDBJ databases">
        <title>Comparative genome analysis of Subtercola boreus.</title>
        <authorList>
            <person name="Cho Y.-J."/>
            <person name="Cho A."/>
            <person name="Kim O.-S."/>
            <person name="Lee J.-I."/>
        </authorList>
    </citation>
    <scope>NUCLEOTIDE SEQUENCE [LARGE SCALE GENOMIC DNA]</scope>
    <source>
        <strain evidence="15 16">P28004</strain>
    </source>
</reference>
<feature type="transmembrane region" description="Helical" evidence="11">
    <location>
        <begin position="122"/>
        <end position="141"/>
    </location>
</feature>
<evidence type="ECO:0000259" key="12">
    <source>
        <dbReference type="Pfam" id="PF02518"/>
    </source>
</evidence>
<comment type="catalytic activity">
    <reaction evidence="1">
        <text>ATP + protein L-histidine = ADP + protein N-phospho-L-histidine.</text>
        <dbReference type="EC" id="2.7.13.3"/>
    </reaction>
</comment>
<dbReference type="InterPro" id="IPR011712">
    <property type="entry name" value="Sig_transdc_His_kin_sub3_dim/P"/>
</dbReference>
<gene>
    <name evidence="15" type="ORF">B7R25_13190</name>
</gene>
<dbReference type="Proteomes" id="UP000257080">
    <property type="component" value="Unassembled WGS sequence"/>
</dbReference>
<feature type="coiled-coil region" evidence="9">
    <location>
        <begin position="189"/>
        <end position="220"/>
    </location>
</feature>
<comment type="caution">
    <text evidence="15">The sequence shown here is derived from an EMBL/GenBank/DDBJ whole genome shotgun (WGS) entry which is preliminary data.</text>
</comment>
<feature type="transmembrane region" description="Helical" evidence="11">
    <location>
        <begin position="25"/>
        <end position="45"/>
    </location>
</feature>
<dbReference type="AlphaFoldDB" id="A0A3E0W9J7"/>
<dbReference type="Pfam" id="PF23539">
    <property type="entry name" value="DUF7134"/>
    <property type="match status" value="1"/>
</dbReference>
<evidence type="ECO:0000259" key="14">
    <source>
        <dbReference type="Pfam" id="PF23539"/>
    </source>
</evidence>
<keyword evidence="7" id="KW-0067">ATP-binding</keyword>
<evidence type="ECO:0000256" key="3">
    <source>
        <dbReference type="ARBA" id="ARBA00022553"/>
    </source>
</evidence>
<evidence type="ECO:0000313" key="16">
    <source>
        <dbReference type="Proteomes" id="UP000257080"/>
    </source>
</evidence>
<dbReference type="PANTHER" id="PTHR24421:SF10">
    <property type="entry name" value="NITRATE_NITRITE SENSOR PROTEIN NARQ"/>
    <property type="match status" value="1"/>
</dbReference>
<dbReference type="Pfam" id="PF07730">
    <property type="entry name" value="HisKA_3"/>
    <property type="match status" value="1"/>
</dbReference>
<feature type="region of interest" description="Disordered" evidence="10">
    <location>
        <begin position="377"/>
        <end position="401"/>
    </location>
</feature>
<organism evidence="15 16">
    <name type="scientific">Subtercola boreus</name>
    <dbReference type="NCBI Taxonomy" id="120213"/>
    <lineage>
        <taxon>Bacteria</taxon>
        <taxon>Bacillati</taxon>
        <taxon>Actinomycetota</taxon>
        <taxon>Actinomycetes</taxon>
        <taxon>Micrococcales</taxon>
        <taxon>Microbacteriaceae</taxon>
        <taxon>Subtercola</taxon>
    </lineage>
</organism>
<evidence type="ECO:0000256" key="11">
    <source>
        <dbReference type="SAM" id="Phobius"/>
    </source>
</evidence>
<evidence type="ECO:0000256" key="5">
    <source>
        <dbReference type="ARBA" id="ARBA00022741"/>
    </source>
</evidence>
<keyword evidence="11" id="KW-1133">Transmembrane helix</keyword>
<feature type="transmembrane region" description="Helical" evidence="11">
    <location>
        <begin position="98"/>
        <end position="115"/>
    </location>
</feature>
<name>A0A3E0W9J7_9MICO</name>
<dbReference type="GO" id="GO:0005524">
    <property type="term" value="F:ATP binding"/>
    <property type="evidence" value="ECO:0007669"/>
    <property type="project" value="UniProtKB-KW"/>
</dbReference>
<evidence type="ECO:0000256" key="1">
    <source>
        <dbReference type="ARBA" id="ARBA00000085"/>
    </source>
</evidence>
<dbReference type="Pfam" id="PF02518">
    <property type="entry name" value="HATPase_c"/>
    <property type="match status" value="1"/>
</dbReference>
<dbReference type="Gene3D" id="3.30.565.10">
    <property type="entry name" value="Histidine kinase-like ATPase, C-terminal domain"/>
    <property type="match status" value="1"/>
</dbReference>
<dbReference type="EC" id="2.7.13.3" evidence="2"/>
<keyword evidence="11" id="KW-0472">Membrane</keyword>
<evidence type="ECO:0000256" key="4">
    <source>
        <dbReference type="ARBA" id="ARBA00022679"/>
    </source>
</evidence>
<keyword evidence="6" id="KW-0418">Kinase</keyword>
<feature type="domain" description="DUF7134" evidence="14">
    <location>
        <begin position="21"/>
        <end position="139"/>
    </location>
</feature>
<dbReference type="PANTHER" id="PTHR24421">
    <property type="entry name" value="NITRATE/NITRITE SENSOR PROTEIN NARX-RELATED"/>
    <property type="match status" value="1"/>
</dbReference>
<protein>
    <recommendedName>
        <fullName evidence="2">histidine kinase</fullName>
        <ecNumber evidence="2">2.7.13.3</ecNumber>
    </recommendedName>
</protein>
<evidence type="ECO:0000256" key="2">
    <source>
        <dbReference type="ARBA" id="ARBA00012438"/>
    </source>
</evidence>
<evidence type="ECO:0000256" key="6">
    <source>
        <dbReference type="ARBA" id="ARBA00022777"/>
    </source>
</evidence>
<feature type="domain" description="Signal transduction histidine kinase subgroup 3 dimerisation and phosphoacceptor" evidence="13">
    <location>
        <begin position="218"/>
        <end position="291"/>
    </location>
</feature>
<dbReference type="CDD" id="cd16917">
    <property type="entry name" value="HATPase_UhpB-NarQ-NarX-like"/>
    <property type="match status" value="1"/>
</dbReference>
<proteinExistence type="predicted"/>
<accession>A0A3E0W9J7</accession>
<keyword evidence="3" id="KW-0597">Phosphoprotein</keyword>
<evidence type="ECO:0000256" key="8">
    <source>
        <dbReference type="ARBA" id="ARBA00023012"/>
    </source>
</evidence>
<dbReference type="InterPro" id="IPR003594">
    <property type="entry name" value="HATPase_dom"/>
</dbReference>
<keyword evidence="5" id="KW-0547">Nucleotide-binding</keyword>
<evidence type="ECO:0000256" key="9">
    <source>
        <dbReference type="SAM" id="Coils"/>
    </source>
</evidence>